<protein>
    <submittedName>
        <fullName evidence="2">Uncharacterized protein</fullName>
    </submittedName>
</protein>
<dbReference type="EnsemblProtists" id="HpaT811640">
    <property type="protein sequence ID" value="HpaP811640"/>
    <property type="gene ID" value="HpaG811640"/>
</dbReference>
<keyword evidence="3" id="KW-1185">Reference proteome</keyword>
<dbReference type="AlphaFoldDB" id="M4BYJ2"/>
<organism evidence="2 3">
    <name type="scientific">Hyaloperonospora arabidopsidis (strain Emoy2)</name>
    <name type="common">Downy mildew agent</name>
    <name type="synonym">Peronospora arabidopsidis</name>
    <dbReference type="NCBI Taxonomy" id="559515"/>
    <lineage>
        <taxon>Eukaryota</taxon>
        <taxon>Sar</taxon>
        <taxon>Stramenopiles</taxon>
        <taxon>Oomycota</taxon>
        <taxon>Peronosporomycetes</taxon>
        <taxon>Peronosporales</taxon>
        <taxon>Peronosporaceae</taxon>
        <taxon>Hyaloperonospora</taxon>
    </lineage>
</organism>
<feature type="region of interest" description="Disordered" evidence="1">
    <location>
        <begin position="102"/>
        <end position="139"/>
    </location>
</feature>
<reference evidence="3" key="1">
    <citation type="journal article" date="2010" name="Science">
        <title>Signatures of adaptation to obligate biotrophy in the Hyaloperonospora arabidopsidis genome.</title>
        <authorList>
            <person name="Baxter L."/>
            <person name="Tripathy S."/>
            <person name="Ishaque N."/>
            <person name="Boot N."/>
            <person name="Cabral A."/>
            <person name="Kemen E."/>
            <person name="Thines M."/>
            <person name="Ah-Fong A."/>
            <person name="Anderson R."/>
            <person name="Badejoko W."/>
            <person name="Bittner-Eddy P."/>
            <person name="Boore J.L."/>
            <person name="Chibucos M.C."/>
            <person name="Coates M."/>
            <person name="Dehal P."/>
            <person name="Delehaunty K."/>
            <person name="Dong S."/>
            <person name="Downton P."/>
            <person name="Dumas B."/>
            <person name="Fabro G."/>
            <person name="Fronick C."/>
            <person name="Fuerstenberg S.I."/>
            <person name="Fulton L."/>
            <person name="Gaulin E."/>
            <person name="Govers F."/>
            <person name="Hughes L."/>
            <person name="Humphray S."/>
            <person name="Jiang R.H."/>
            <person name="Judelson H."/>
            <person name="Kamoun S."/>
            <person name="Kyung K."/>
            <person name="Meijer H."/>
            <person name="Minx P."/>
            <person name="Morris P."/>
            <person name="Nelson J."/>
            <person name="Phuntumart V."/>
            <person name="Qutob D."/>
            <person name="Rehmany A."/>
            <person name="Rougon-Cardoso A."/>
            <person name="Ryden P."/>
            <person name="Torto-Alalibo T."/>
            <person name="Studholme D."/>
            <person name="Wang Y."/>
            <person name="Win J."/>
            <person name="Wood J."/>
            <person name="Clifton S.W."/>
            <person name="Rogers J."/>
            <person name="Van den Ackerveken G."/>
            <person name="Jones J.D."/>
            <person name="McDowell J.M."/>
            <person name="Beynon J."/>
            <person name="Tyler B.M."/>
        </authorList>
    </citation>
    <scope>NUCLEOTIDE SEQUENCE [LARGE SCALE GENOMIC DNA]</scope>
    <source>
        <strain evidence="3">Emoy2</strain>
    </source>
</reference>
<proteinExistence type="predicted"/>
<dbReference type="HOGENOM" id="CLU_134732_0_0_1"/>
<feature type="compositionally biased region" description="Low complexity" evidence="1">
    <location>
        <begin position="121"/>
        <end position="133"/>
    </location>
</feature>
<dbReference type="EMBL" id="JH598047">
    <property type="status" value="NOT_ANNOTATED_CDS"/>
    <property type="molecule type" value="Genomic_DNA"/>
</dbReference>
<accession>M4BYJ2</accession>
<dbReference type="Proteomes" id="UP000011713">
    <property type="component" value="Unassembled WGS sequence"/>
</dbReference>
<sequence length="169" mass="17720">MSCVILHQTDNGIYWVIHRVSGGGSCEVLGVYCGSLDPDGCPTRAITRVQSSSAISNSTRPTSGRRSGDRPPVSGHGGGDRQGLGTNLVDSVLRLLRHPTGTAEPLGAQSQGNNRRPSEIQTTTNTASTAASGSGQGTLVQPRRGRLYFFPAGDRTLLHPGFSATVYSI</sequence>
<feature type="compositionally biased region" description="Polar residues" evidence="1">
    <location>
        <begin position="48"/>
        <end position="65"/>
    </location>
</feature>
<name>M4BYJ2_HYAAE</name>
<dbReference type="VEuPathDB" id="FungiDB:HpaG811640"/>
<dbReference type="InParanoid" id="M4BYJ2"/>
<evidence type="ECO:0000313" key="2">
    <source>
        <dbReference type="EnsemblProtists" id="HpaP811640"/>
    </source>
</evidence>
<evidence type="ECO:0000313" key="3">
    <source>
        <dbReference type="Proteomes" id="UP000011713"/>
    </source>
</evidence>
<evidence type="ECO:0000256" key="1">
    <source>
        <dbReference type="SAM" id="MobiDB-lite"/>
    </source>
</evidence>
<feature type="region of interest" description="Disordered" evidence="1">
    <location>
        <begin position="47"/>
        <end position="85"/>
    </location>
</feature>
<reference evidence="2" key="2">
    <citation type="submission" date="2015-06" db="UniProtKB">
        <authorList>
            <consortium name="EnsemblProtists"/>
        </authorList>
    </citation>
    <scope>IDENTIFICATION</scope>
    <source>
        <strain evidence="2">Emoy2</strain>
    </source>
</reference>